<dbReference type="PANTHER" id="PTHR46796:SF6">
    <property type="entry name" value="ARAC SUBFAMILY"/>
    <property type="match status" value="1"/>
</dbReference>
<feature type="domain" description="HTH araC/xylS-type" evidence="4">
    <location>
        <begin position="225"/>
        <end position="326"/>
    </location>
</feature>
<dbReference type="InterPro" id="IPR035418">
    <property type="entry name" value="AraC-bd_2"/>
</dbReference>
<reference evidence="6" key="1">
    <citation type="journal article" date="2019" name="Int. J. Syst. Evol. Microbiol.">
        <title>The Global Catalogue of Microorganisms (GCM) 10K type strain sequencing project: providing services to taxonomists for standard genome sequencing and annotation.</title>
        <authorList>
            <consortium name="The Broad Institute Genomics Platform"/>
            <consortium name="The Broad Institute Genome Sequencing Center for Infectious Disease"/>
            <person name="Wu L."/>
            <person name="Ma J."/>
        </authorList>
    </citation>
    <scope>NUCLEOTIDE SEQUENCE [LARGE SCALE GENOMIC DNA]</scope>
    <source>
        <strain evidence="6">JCM 18303</strain>
    </source>
</reference>
<proteinExistence type="predicted"/>
<sequence length="327" mass="35975">MMGAETDREPFMSVLVDTSTVPVADRFDYWAHAHGQVLHPLRLRRPGSGPFEGRIRAYQFGPVTLFRIEGNTSAIRRTSELIARHDPEEFQVTHLVRGQFRVEQGDRTAFIGAGDLSAYETSHPYDVQARSDFELLLYSIPRALFGDRAEALCGRTATAVPRVDAAAALAGPFLRGLADRVVTGELDLGSPGLSDCVVDMVRLVFDGNRAASDGPAEPSGEALFLRVVDYIDAHLGEPDLGPRTLAAAHFVSPRLLHKVFEARGHTVAGWIRSRRLDAVSRDLVDPALAGQPIRLLAAARGFPDPPHFTRLFRANYGLTPGEYRRDR</sequence>
<comment type="caution">
    <text evidence="5">The sequence shown here is derived from an EMBL/GenBank/DDBJ whole genome shotgun (WGS) entry which is preliminary data.</text>
</comment>
<evidence type="ECO:0000313" key="5">
    <source>
        <dbReference type="EMBL" id="GAA5163980.1"/>
    </source>
</evidence>
<keyword evidence="6" id="KW-1185">Reference proteome</keyword>
<dbReference type="PANTHER" id="PTHR46796">
    <property type="entry name" value="HTH-TYPE TRANSCRIPTIONAL ACTIVATOR RHAS-RELATED"/>
    <property type="match status" value="1"/>
</dbReference>
<evidence type="ECO:0000313" key="6">
    <source>
        <dbReference type="Proteomes" id="UP001428817"/>
    </source>
</evidence>
<dbReference type="PROSITE" id="PS01124">
    <property type="entry name" value="HTH_ARAC_FAMILY_2"/>
    <property type="match status" value="1"/>
</dbReference>
<organism evidence="5 6">
    <name type="scientific">Pseudonocardia eucalypti</name>
    <dbReference type="NCBI Taxonomy" id="648755"/>
    <lineage>
        <taxon>Bacteria</taxon>
        <taxon>Bacillati</taxon>
        <taxon>Actinomycetota</taxon>
        <taxon>Actinomycetes</taxon>
        <taxon>Pseudonocardiales</taxon>
        <taxon>Pseudonocardiaceae</taxon>
        <taxon>Pseudonocardia</taxon>
    </lineage>
</organism>
<dbReference type="SMART" id="SM00342">
    <property type="entry name" value="HTH_ARAC"/>
    <property type="match status" value="1"/>
</dbReference>
<evidence type="ECO:0000256" key="1">
    <source>
        <dbReference type="ARBA" id="ARBA00023015"/>
    </source>
</evidence>
<dbReference type="InterPro" id="IPR050204">
    <property type="entry name" value="AraC_XylS_family_regulators"/>
</dbReference>
<evidence type="ECO:0000256" key="3">
    <source>
        <dbReference type="ARBA" id="ARBA00023163"/>
    </source>
</evidence>
<dbReference type="Pfam" id="PF14525">
    <property type="entry name" value="AraC_binding_2"/>
    <property type="match status" value="1"/>
</dbReference>
<evidence type="ECO:0000259" key="4">
    <source>
        <dbReference type="PROSITE" id="PS01124"/>
    </source>
</evidence>
<evidence type="ECO:0000256" key="2">
    <source>
        <dbReference type="ARBA" id="ARBA00023125"/>
    </source>
</evidence>
<protein>
    <submittedName>
        <fullName evidence="5">Helix-turn-helix domain-containing protein</fullName>
    </submittedName>
</protein>
<dbReference type="SUPFAM" id="SSF46689">
    <property type="entry name" value="Homeodomain-like"/>
    <property type="match status" value="1"/>
</dbReference>
<dbReference type="InterPro" id="IPR009057">
    <property type="entry name" value="Homeodomain-like_sf"/>
</dbReference>
<name>A0ABP9QLJ1_9PSEU</name>
<dbReference type="InterPro" id="IPR018060">
    <property type="entry name" value="HTH_AraC"/>
</dbReference>
<dbReference type="Proteomes" id="UP001428817">
    <property type="component" value="Unassembled WGS sequence"/>
</dbReference>
<keyword evidence="2" id="KW-0238">DNA-binding</keyword>
<keyword evidence="3" id="KW-0804">Transcription</keyword>
<accession>A0ABP9QLJ1</accession>
<dbReference type="Pfam" id="PF12833">
    <property type="entry name" value="HTH_18"/>
    <property type="match status" value="1"/>
</dbReference>
<dbReference type="Gene3D" id="1.10.10.60">
    <property type="entry name" value="Homeodomain-like"/>
    <property type="match status" value="1"/>
</dbReference>
<gene>
    <name evidence="5" type="ORF">GCM10023321_51750</name>
</gene>
<keyword evidence="1" id="KW-0805">Transcription regulation</keyword>
<dbReference type="EMBL" id="BAABJP010000030">
    <property type="protein sequence ID" value="GAA5163980.1"/>
    <property type="molecule type" value="Genomic_DNA"/>
</dbReference>